<dbReference type="EMBL" id="LQBM01000004">
    <property type="protein sequence ID" value="KUG57798.1"/>
    <property type="molecule type" value="Genomic_DNA"/>
</dbReference>
<protein>
    <submittedName>
        <fullName evidence="1">Uncharacterized protein</fullName>
    </submittedName>
</protein>
<gene>
    <name evidence="1" type="ORF">AVL63_04545</name>
</gene>
<evidence type="ECO:0000313" key="2">
    <source>
        <dbReference type="Proteomes" id="UP000054023"/>
    </source>
</evidence>
<dbReference type="Proteomes" id="UP000054023">
    <property type="component" value="Unassembled WGS sequence"/>
</dbReference>
<accession>A0A0W8ICW0</accession>
<evidence type="ECO:0000313" key="1">
    <source>
        <dbReference type="EMBL" id="KUG57798.1"/>
    </source>
</evidence>
<proteinExistence type="predicted"/>
<name>A0A0W8ICW0_9MICC</name>
<reference evidence="2" key="1">
    <citation type="submission" date="2015-12" db="EMBL/GenBank/DDBJ databases">
        <authorList>
            <person name="Nair G.R."/>
            <person name="Kaur G."/>
            <person name="Mayilraj S."/>
        </authorList>
    </citation>
    <scope>NUCLEOTIDE SEQUENCE [LARGE SCALE GENOMIC DNA]</scope>
    <source>
        <strain evidence="2">CD08_7</strain>
    </source>
</reference>
<organism evidence="1 2">
    <name type="scientific">Nesterenkonia jeotgali</name>
    <dbReference type="NCBI Taxonomy" id="317018"/>
    <lineage>
        <taxon>Bacteria</taxon>
        <taxon>Bacillati</taxon>
        <taxon>Actinomycetota</taxon>
        <taxon>Actinomycetes</taxon>
        <taxon>Micrococcales</taxon>
        <taxon>Micrococcaceae</taxon>
        <taxon>Nesterenkonia</taxon>
    </lineage>
</organism>
<comment type="caution">
    <text evidence="1">The sequence shown here is derived from an EMBL/GenBank/DDBJ whole genome shotgun (WGS) entry which is preliminary data.</text>
</comment>
<keyword evidence="2" id="KW-1185">Reference proteome</keyword>
<dbReference type="AlphaFoldDB" id="A0A0W8ICW0"/>
<dbReference type="STRING" id="317018.AVL63_04545"/>
<sequence length="117" mass="12522">MTTTLCEEPTLPADFPLPKPVSIRAAVIGRDGSICRLCGDRVQSEGLSLVNVRPGMQAGELAELQIVLGCEECAAAADVAVHGRSSAVNRRTMRLLAFLYLENCQIAQTLPLRAVKS</sequence>